<dbReference type="PANTHER" id="PTHR47111">
    <property type="entry name" value="BCDNA.LD29892"/>
    <property type="match status" value="1"/>
</dbReference>
<evidence type="ECO:0000256" key="4">
    <source>
        <dbReference type="PROSITE-ProRule" id="PRU00134"/>
    </source>
</evidence>
<protein>
    <submittedName>
        <fullName evidence="7">SET and MYND domain-containing protein 4</fullName>
    </submittedName>
</protein>
<keyword evidence="3" id="KW-0862">Zinc</keyword>
<dbReference type="PROSITE" id="PS01360">
    <property type="entry name" value="ZF_MYND_1"/>
    <property type="match status" value="1"/>
</dbReference>
<evidence type="ECO:0000259" key="5">
    <source>
        <dbReference type="PROSITE" id="PS50280"/>
    </source>
</evidence>
<dbReference type="InterPro" id="IPR001214">
    <property type="entry name" value="SET_dom"/>
</dbReference>
<feature type="domain" description="SET" evidence="5">
    <location>
        <begin position="190"/>
        <end position="454"/>
    </location>
</feature>
<dbReference type="Gene3D" id="6.10.140.2220">
    <property type="match status" value="1"/>
</dbReference>
<dbReference type="SMART" id="SM00317">
    <property type="entry name" value="SET"/>
    <property type="match status" value="1"/>
</dbReference>
<dbReference type="GO" id="GO:0008270">
    <property type="term" value="F:zinc ion binding"/>
    <property type="evidence" value="ECO:0007669"/>
    <property type="project" value="UniProtKB-KW"/>
</dbReference>
<dbReference type="InterPro" id="IPR002893">
    <property type="entry name" value="Znf_MYND"/>
</dbReference>
<dbReference type="GO" id="GO:0008170">
    <property type="term" value="F:N-methyltransferase activity"/>
    <property type="evidence" value="ECO:0007669"/>
    <property type="project" value="UniProtKB-ARBA"/>
</dbReference>
<feature type="domain" description="MYND-type" evidence="6">
    <location>
        <begin position="235"/>
        <end position="274"/>
    </location>
</feature>
<dbReference type="Gene3D" id="1.10.220.160">
    <property type="match status" value="1"/>
</dbReference>
<dbReference type="Pfam" id="PF01753">
    <property type="entry name" value="zf-MYND"/>
    <property type="match status" value="1"/>
</dbReference>
<dbReference type="SUPFAM" id="SSF82199">
    <property type="entry name" value="SET domain"/>
    <property type="match status" value="1"/>
</dbReference>
<dbReference type="AlphaFoldDB" id="A0A8D8P0F5"/>
<accession>A0A8D8P0F5</accession>
<keyword evidence="2 4" id="KW-0863">Zinc-finger</keyword>
<dbReference type="EMBL" id="HBUE01206629">
    <property type="protein sequence ID" value="CAG6532314.1"/>
    <property type="molecule type" value="Transcribed_RNA"/>
</dbReference>
<dbReference type="EMBL" id="HBUE01206628">
    <property type="protein sequence ID" value="CAG6532312.1"/>
    <property type="molecule type" value="Transcribed_RNA"/>
</dbReference>
<dbReference type="PANTHER" id="PTHR47111:SF1">
    <property type="entry name" value="SET AND MYND DOMAIN-CONTAINING PROTEIN 4"/>
    <property type="match status" value="1"/>
</dbReference>
<reference evidence="7" key="1">
    <citation type="submission" date="2021-05" db="EMBL/GenBank/DDBJ databases">
        <authorList>
            <person name="Alioto T."/>
            <person name="Alioto T."/>
            <person name="Gomez Garrido J."/>
        </authorList>
    </citation>
    <scope>NUCLEOTIDE SEQUENCE</scope>
</reference>
<dbReference type="EMBL" id="HBUE01125104">
    <property type="protein sequence ID" value="CAG6494358.1"/>
    <property type="molecule type" value="Transcribed_RNA"/>
</dbReference>
<dbReference type="PROSITE" id="PS50865">
    <property type="entry name" value="ZF_MYND_2"/>
    <property type="match status" value="1"/>
</dbReference>
<dbReference type="Gene3D" id="2.170.270.10">
    <property type="entry name" value="SET domain"/>
    <property type="match status" value="1"/>
</dbReference>
<dbReference type="InterPro" id="IPR046341">
    <property type="entry name" value="SET_dom_sf"/>
</dbReference>
<dbReference type="GO" id="GO:0008276">
    <property type="term" value="F:protein methyltransferase activity"/>
    <property type="evidence" value="ECO:0007669"/>
    <property type="project" value="UniProtKB-ARBA"/>
</dbReference>
<dbReference type="Gene3D" id="1.25.40.10">
    <property type="entry name" value="Tetratricopeptide repeat domain"/>
    <property type="match status" value="1"/>
</dbReference>
<dbReference type="GO" id="GO:0008757">
    <property type="term" value="F:S-adenosylmethionine-dependent methyltransferase activity"/>
    <property type="evidence" value="ECO:0007669"/>
    <property type="project" value="UniProtKB-ARBA"/>
</dbReference>
<evidence type="ECO:0000256" key="2">
    <source>
        <dbReference type="ARBA" id="ARBA00022771"/>
    </source>
</evidence>
<dbReference type="SUPFAM" id="SSF48452">
    <property type="entry name" value="TPR-like"/>
    <property type="match status" value="1"/>
</dbReference>
<evidence type="ECO:0000256" key="1">
    <source>
        <dbReference type="ARBA" id="ARBA00022723"/>
    </source>
</evidence>
<organism evidence="7">
    <name type="scientific">Culex pipiens</name>
    <name type="common">House mosquito</name>
    <dbReference type="NCBI Taxonomy" id="7175"/>
    <lineage>
        <taxon>Eukaryota</taxon>
        <taxon>Metazoa</taxon>
        <taxon>Ecdysozoa</taxon>
        <taxon>Arthropoda</taxon>
        <taxon>Hexapoda</taxon>
        <taxon>Insecta</taxon>
        <taxon>Pterygota</taxon>
        <taxon>Neoptera</taxon>
        <taxon>Endopterygota</taxon>
        <taxon>Diptera</taxon>
        <taxon>Nematocera</taxon>
        <taxon>Culicoidea</taxon>
        <taxon>Culicidae</taxon>
        <taxon>Culicinae</taxon>
        <taxon>Culicini</taxon>
        <taxon>Culex</taxon>
        <taxon>Culex</taxon>
    </lineage>
</organism>
<evidence type="ECO:0000256" key="3">
    <source>
        <dbReference type="ARBA" id="ARBA00022833"/>
    </source>
</evidence>
<proteinExistence type="predicted"/>
<evidence type="ECO:0000259" key="6">
    <source>
        <dbReference type="PROSITE" id="PS50865"/>
    </source>
</evidence>
<dbReference type="EMBL" id="HBUE01312931">
    <property type="protein sequence ID" value="CAG6584184.1"/>
    <property type="molecule type" value="Transcribed_RNA"/>
</dbReference>
<dbReference type="EMBL" id="HBUE01312932">
    <property type="protein sequence ID" value="CAG6584186.1"/>
    <property type="molecule type" value="Transcribed_RNA"/>
</dbReference>
<evidence type="ECO:0000313" key="7">
    <source>
        <dbReference type="EMBL" id="CAG6584184.1"/>
    </source>
</evidence>
<sequence length="574" mass="65149">MLRSHKLAKAANIPPAGKTMDAVVQKPMFAKMVQIVMRAPNMRRADAFAYRKYMADHAPFVDVPEVGKCNRKSAEVRQVGNRFYLEKNFDEALKKYNESICYAEAGSEHLGTGYANRSAIYYEMREYEFALANIELAKKHNYPEKLMPKLLAREENCKKKLTNGESKGTVPNPTMGINVEVNPKIPFLAKGIKMESLPEFGRSMVAEKDFRAGDVILSEKPLAAAIDSSLRYADCSYCTIVHFNSLIPCPGCVSFMYCDEECRQADWKTHRFECGVAEKLMFVSYGNLFLGPRMFFHGLSLFNDDLKAMMEFCESNPRTGGKPLELDYTNLDPLEQFKVFHQTKSPTNSSVDNVFNYFSAGYYSVFIEHPPVKALVNTKREQDFMLQCFLDYMRTASFLAFDKWECFATPLGLISSLFNHSCDPNAYAVIHPTEIKIAVLRPIRRGEQICISYGPVWWEQAELKMADTMLLGFECRCVVCDPVKRKPWRAAGQKLPPDALPEWGVIELLLMNPGGCVDAATMLNAIRKYVESYAYVHPRDEFNLALKAHQQNLLRCFMAELAAEQRATVVKGLL</sequence>
<name>A0A8D8P0F5_CULPI</name>
<dbReference type="SUPFAM" id="SSF144232">
    <property type="entry name" value="HIT/MYND zinc finger-like"/>
    <property type="match status" value="1"/>
</dbReference>
<dbReference type="PROSITE" id="PS50280">
    <property type="entry name" value="SET"/>
    <property type="match status" value="1"/>
</dbReference>
<dbReference type="InterPro" id="IPR011990">
    <property type="entry name" value="TPR-like_helical_dom_sf"/>
</dbReference>
<dbReference type="Pfam" id="PF00856">
    <property type="entry name" value="SET"/>
    <property type="match status" value="1"/>
</dbReference>
<keyword evidence="1" id="KW-0479">Metal-binding</keyword>